<dbReference type="Proteomes" id="UP000002383">
    <property type="component" value="Chromosome"/>
</dbReference>
<sequence length="99" mass="10867">MSIHQERVSRRVSFILKNGLEVFPVMMKRRDTGNLAFRVSRGGTGGNTLACGEEVDEETMLRKVLDLGFAVRCASLDGSTRGLYRIAGRAVHEVVAEGL</sequence>
<organism evidence="1 2">
    <name type="scientific">Thioalkalivibrio sulfidiphilus (strain HL-EbGR7)</name>
    <dbReference type="NCBI Taxonomy" id="396588"/>
    <lineage>
        <taxon>Bacteria</taxon>
        <taxon>Pseudomonadati</taxon>
        <taxon>Pseudomonadota</taxon>
        <taxon>Gammaproteobacteria</taxon>
        <taxon>Chromatiales</taxon>
        <taxon>Ectothiorhodospiraceae</taxon>
        <taxon>Thioalkalivibrio</taxon>
    </lineage>
</organism>
<name>B8GSG1_THISH</name>
<gene>
    <name evidence="1" type="ordered locus">Tgr7_1783</name>
</gene>
<dbReference type="OrthoDB" id="7063927at2"/>
<dbReference type="RefSeq" id="WP_012638347.1">
    <property type="nucleotide sequence ID" value="NC_011901.1"/>
</dbReference>
<reference evidence="1 2" key="1">
    <citation type="journal article" date="2011" name="Stand. Genomic Sci.">
        <title>Complete genome sequence of 'Thioalkalivibrio sulfidophilus' HL-EbGr7.</title>
        <authorList>
            <person name="Muyzer G."/>
            <person name="Sorokin D.Y."/>
            <person name="Mavromatis K."/>
            <person name="Lapidus A."/>
            <person name="Clum A."/>
            <person name="Ivanova N."/>
            <person name="Pati A."/>
            <person name="d'Haeseleer P."/>
            <person name="Woyke T."/>
            <person name="Kyrpides N.C."/>
        </authorList>
    </citation>
    <scope>NUCLEOTIDE SEQUENCE [LARGE SCALE GENOMIC DNA]</scope>
    <source>
        <strain evidence="1 2">HL-EbGR7</strain>
    </source>
</reference>
<evidence type="ECO:0000313" key="2">
    <source>
        <dbReference type="Proteomes" id="UP000002383"/>
    </source>
</evidence>
<evidence type="ECO:0000313" key="1">
    <source>
        <dbReference type="EMBL" id="ACL72865.1"/>
    </source>
</evidence>
<keyword evidence="2" id="KW-1185">Reference proteome</keyword>
<dbReference type="KEGG" id="tgr:Tgr7_1783"/>
<dbReference type="AlphaFoldDB" id="B8GSG1"/>
<protein>
    <submittedName>
        <fullName evidence="1">Uncharacterized protein</fullName>
    </submittedName>
</protein>
<accession>B8GSG1</accession>
<dbReference type="EMBL" id="CP001339">
    <property type="protein sequence ID" value="ACL72865.1"/>
    <property type="molecule type" value="Genomic_DNA"/>
</dbReference>
<dbReference type="HOGENOM" id="CLU_2319238_0_0_6"/>
<proteinExistence type="predicted"/>
<dbReference type="STRING" id="396588.Tgr7_1783"/>